<keyword evidence="2" id="KW-1185">Reference proteome</keyword>
<dbReference type="EMBL" id="AP022870">
    <property type="protein sequence ID" value="BCB75184.1"/>
    <property type="molecule type" value="Genomic_DNA"/>
</dbReference>
<sequence>MTLTQEILRTEAARRIRGFRPDLAACADLSTTAGLLAAQAEITGADTLTVVVMRRFELVPWLRETCQFATTVDAARAEPWRRAFTRTVFLAGNPINLRHRFSFDHIAQDGSVAWAGPAPAATLTALRRLLRVFDCSAEPPAQPRTTTVVPGDVDRRRPPIRRALYLATAGVSIAECLVHLNHLLVEAVLDGLVAPGDALTLHQRPRLSGVPVRFAALRVGAERGQPDRLRAYAGLTEEDTDA</sequence>
<gene>
    <name evidence="1" type="ORF">Pflav_015940</name>
</gene>
<evidence type="ECO:0000313" key="2">
    <source>
        <dbReference type="Proteomes" id="UP000502508"/>
    </source>
</evidence>
<evidence type="ECO:0000313" key="1">
    <source>
        <dbReference type="EMBL" id="BCB75184.1"/>
    </source>
</evidence>
<accession>A0A6F8XMX7</accession>
<dbReference type="AlphaFoldDB" id="A0A6F8XMX7"/>
<reference evidence="1 2" key="1">
    <citation type="submission" date="2020-03" db="EMBL/GenBank/DDBJ databases">
        <title>Whole genome shotgun sequence of Phytohabitans flavus NBRC 107702.</title>
        <authorList>
            <person name="Komaki H."/>
            <person name="Tamura T."/>
        </authorList>
    </citation>
    <scope>NUCLEOTIDE SEQUENCE [LARGE SCALE GENOMIC DNA]</scope>
    <source>
        <strain evidence="1 2">NBRC 107702</strain>
    </source>
</reference>
<dbReference type="RefSeq" id="WP_173034828.1">
    <property type="nucleotide sequence ID" value="NZ_AP022870.1"/>
</dbReference>
<dbReference type="KEGG" id="pfla:Pflav_015940"/>
<proteinExistence type="predicted"/>
<reference evidence="1 2" key="2">
    <citation type="submission" date="2020-03" db="EMBL/GenBank/DDBJ databases">
        <authorList>
            <person name="Ichikawa N."/>
            <person name="Kimura A."/>
            <person name="Kitahashi Y."/>
            <person name="Uohara A."/>
        </authorList>
    </citation>
    <scope>NUCLEOTIDE SEQUENCE [LARGE SCALE GENOMIC DNA]</scope>
    <source>
        <strain evidence="1 2">NBRC 107702</strain>
    </source>
</reference>
<protein>
    <submittedName>
        <fullName evidence="1">Uncharacterized protein</fullName>
    </submittedName>
</protein>
<organism evidence="1 2">
    <name type="scientific">Phytohabitans flavus</name>
    <dbReference type="NCBI Taxonomy" id="1076124"/>
    <lineage>
        <taxon>Bacteria</taxon>
        <taxon>Bacillati</taxon>
        <taxon>Actinomycetota</taxon>
        <taxon>Actinomycetes</taxon>
        <taxon>Micromonosporales</taxon>
        <taxon>Micromonosporaceae</taxon>
    </lineage>
</organism>
<dbReference type="Pfam" id="PF19680">
    <property type="entry name" value="DUF6182"/>
    <property type="match status" value="1"/>
</dbReference>
<dbReference type="Proteomes" id="UP000502508">
    <property type="component" value="Chromosome"/>
</dbReference>
<name>A0A6F8XMX7_9ACTN</name>
<dbReference type="InterPro" id="IPR045754">
    <property type="entry name" value="DUF6182"/>
</dbReference>